<dbReference type="Pfam" id="PF00415">
    <property type="entry name" value="RCC1"/>
    <property type="match status" value="2"/>
</dbReference>
<dbReference type="InterPro" id="IPR009091">
    <property type="entry name" value="RCC1/BLIP-II"/>
</dbReference>
<feature type="region of interest" description="Disordered" evidence="3">
    <location>
        <begin position="701"/>
        <end position="720"/>
    </location>
</feature>
<dbReference type="OrthoDB" id="5981550at2759"/>
<organism evidence="4 5">
    <name type="scientific">Cystoisospora suis</name>
    <dbReference type="NCBI Taxonomy" id="483139"/>
    <lineage>
        <taxon>Eukaryota</taxon>
        <taxon>Sar</taxon>
        <taxon>Alveolata</taxon>
        <taxon>Apicomplexa</taxon>
        <taxon>Conoidasida</taxon>
        <taxon>Coccidia</taxon>
        <taxon>Eucoccidiorida</taxon>
        <taxon>Eimeriorina</taxon>
        <taxon>Sarcocystidae</taxon>
        <taxon>Cystoisospora</taxon>
    </lineage>
</organism>
<comment type="caution">
    <text evidence="4">The sequence shown here is derived from an EMBL/GenBank/DDBJ whole genome shotgun (WGS) entry which is preliminary data.</text>
</comment>
<evidence type="ECO:0000313" key="5">
    <source>
        <dbReference type="Proteomes" id="UP000221165"/>
    </source>
</evidence>
<keyword evidence="1" id="KW-0677">Repeat</keyword>
<evidence type="ECO:0000313" key="4">
    <source>
        <dbReference type="EMBL" id="PHJ25779.1"/>
    </source>
</evidence>
<feature type="region of interest" description="Disordered" evidence="3">
    <location>
        <begin position="508"/>
        <end position="538"/>
    </location>
</feature>
<dbReference type="PANTHER" id="PTHR22870:SF466">
    <property type="entry name" value="ANKYRIN REPEAT-CONTAINING PROTEIN"/>
    <property type="match status" value="1"/>
</dbReference>
<dbReference type="PANTHER" id="PTHR22870">
    <property type="entry name" value="REGULATOR OF CHROMOSOME CONDENSATION"/>
    <property type="match status" value="1"/>
</dbReference>
<dbReference type="PROSITE" id="PS50012">
    <property type="entry name" value="RCC1_3"/>
    <property type="match status" value="1"/>
</dbReference>
<feature type="compositionally biased region" description="Polar residues" evidence="3">
    <location>
        <begin position="704"/>
        <end position="720"/>
    </location>
</feature>
<keyword evidence="5" id="KW-1185">Reference proteome</keyword>
<name>A0A2C6LEC1_9APIC</name>
<feature type="compositionally biased region" description="Basic and acidic residues" evidence="3">
    <location>
        <begin position="666"/>
        <end position="682"/>
    </location>
</feature>
<evidence type="ECO:0000256" key="3">
    <source>
        <dbReference type="SAM" id="MobiDB-lite"/>
    </source>
</evidence>
<dbReference type="GeneID" id="94423811"/>
<feature type="region of interest" description="Disordered" evidence="3">
    <location>
        <begin position="952"/>
        <end position="972"/>
    </location>
</feature>
<feature type="compositionally biased region" description="Polar residues" evidence="3">
    <location>
        <begin position="516"/>
        <end position="530"/>
    </location>
</feature>
<evidence type="ECO:0000256" key="2">
    <source>
        <dbReference type="PROSITE-ProRule" id="PRU00235"/>
    </source>
</evidence>
<dbReference type="VEuPathDB" id="ToxoDB:CSUI_000366"/>
<feature type="region of interest" description="Disordered" evidence="3">
    <location>
        <begin position="666"/>
        <end position="693"/>
    </location>
</feature>
<sequence length="1601" mass="175547">MAVYSLSGDFYTHVEEEVSGSDGVATSRKGDGEKSSVDEVPGGCLTLRYPLRWNREIKSGDAEDERLLLFWRLFMMQYVSRFVNALRKDWLERKKRGSTEGLGEEQDRCCKTTNCRGDRGDRQIKWREAGEVSRESERGWRKWSERNEQQGKDLDAKWWDDADERFLRAYDDVEIPYSHPAFNTEHKRTVARIEGYRCGLRAEKKKRKDGFCTRMRPRPALLHSLSFFPMTCSSGDDLSGEVNPDTPAGPFPEVIKDVTEASDFVSLAGGKRFIENASSEKNWVCETTEKQLQHSCGRRVEATVSEATTASESEVPCSVLAEKELAAAVSQISTSSESMLEGGSHDEPASGYRSSRFSQEKERSSGDCREDTSSERKTKKLHVGPFLNAEFSKAAGMLEKRLAVVEQFLSDALEEERKTTRAESQTGTGVVENGGAPGWWEAAHERSDGILGGLKVIGREVSESGLSLFVEIFLPLPKKKPEETGGSPREEKVQFFIQPWLPTSHVSSSAPASCSRLTTSTRSPESSNTAAEHGGLIQDKTVPSSLDELMALEVAAEAWVMKDQTLRDNETQAALFRELFEQKERELLQQIGWDYTGVAPLKECGSVFTARFYRTLVDFSVPSRGAPSPCSSSGSSGKSEGRVAFLLNASDCFPWLFKNISDDEVRETGDKDGREARSREDSAGATGEAVRDKAEERLVDTNRRQMQSQRVSAGETTRQECDMSTTQAGLVVVRHIATTKSKFLLADVVTSPFFFCPYSVTSVLRAPEDAQSQQLASAVGQSCIRAGISGARPTSEDRGGFLNSEVFSANENTDSGTWLPAPRVDSFAHFPSCTRIEKGNTNAESEKCRAPASLPSSPFTFPVSSGSMVSRCTTPRTRPYPLLGSFPSPPEYLRALRPLAPQLLAAWVRVRHRSGEPGSIWSEWSSQPTFLVFFQGPPQELQRQLNEAQRVTLEEGVSKSRDRENQQSHGREEQLFLKNGSFFVGALPTKEPAGFAAKSGGRINCAGEEEGQETAGEEYSTLTAIGRGEERQSSQTRKGGNPEAVEVVVWGLDSLGELDEMSLTSHRGLGVPSLSQADELRPDLLCCYLPRDACAGPGGFTQCPSLSLSWSPSSSSCVLTSSRLFRSVPLPRRVAGLSGNGVNALLFTDGSVLVWNLYDGRQRREVVGPQWVFPHPSHLTGDSESKPVMWAKSKPEDRLKDCKLEPVFVSAVATGPDALACISATGELFLAGNSRCGQCCAFTDFVEQPKLVDLAVLTKQLDNSIPVIQVALNAHSVLALTASGKVYGWGAIPTPFEEQLAFAGLVGIREPYLYDFSSLPAVGIAAGPKTYAAVTADGGLWTWGDGADWQLGHGEPVVDEGHVADGGEVSRCCPKQVTFFRSLYPSLCIVGVAMGSRHSVVIDALGNVRRCLGHCTLYTWGRSNKGQCGHGDKRTRQLPQKVDLDSFLEAKTGEVSKSPPSRATELPLGSADSKLCTGAWCGASHTVIEVFHAGHKYTRFYAFGENRHCCLGITGVPTKCILRPLEMAAFSSFVFEQKVRRISQDPVVRRRHEEAELMGANWAPDVRKTVETYVPRKPGRPGVVAFSCGPFHNLAVVQRFS</sequence>
<dbReference type="Proteomes" id="UP000221165">
    <property type="component" value="Unassembled WGS sequence"/>
</dbReference>
<feature type="compositionally biased region" description="Basic and acidic residues" evidence="3">
    <location>
        <begin position="358"/>
        <end position="376"/>
    </location>
</feature>
<feature type="region of interest" description="Disordered" evidence="3">
    <location>
        <begin position="334"/>
        <end position="379"/>
    </location>
</feature>
<keyword evidence="4" id="KW-0675">Receptor</keyword>
<dbReference type="RefSeq" id="XP_067927425.1">
    <property type="nucleotide sequence ID" value="XM_068060600.1"/>
</dbReference>
<protein>
    <submittedName>
        <fullName evidence="4">Ultraviolet-b receptor uvr8 isoform x1</fullName>
    </submittedName>
</protein>
<reference evidence="4 5" key="1">
    <citation type="journal article" date="2017" name="Int. J. Parasitol.">
        <title>The genome of the protozoan parasite Cystoisospora suis and a reverse vaccinology approach to identify vaccine candidates.</title>
        <authorList>
            <person name="Palmieri N."/>
            <person name="Shrestha A."/>
            <person name="Ruttkowski B."/>
            <person name="Beck T."/>
            <person name="Vogl C."/>
            <person name="Tomley F."/>
            <person name="Blake D.P."/>
            <person name="Joachim A."/>
        </authorList>
    </citation>
    <scope>NUCLEOTIDE SEQUENCE [LARGE SCALE GENOMIC DNA]</scope>
    <source>
        <strain evidence="4 5">Wien I</strain>
    </source>
</reference>
<evidence type="ECO:0000256" key="1">
    <source>
        <dbReference type="ARBA" id="ARBA00022737"/>
    </source>
</evidence>
<dbReference type="Gene3D" id="2.130.10.30">
    <property type="entry name" value="Regulator of chromosome condensation 1/beta-lactamase-inhibitor protein II"/>
    <property type="match status" value="2"/>
</dbReference>
<proteinExistence type="predicted"/>
<gene>
    <name evidence="4" type="ORF">CSUI_000366</name>
</gene>
<dbReference type="InterPro" id="IPR000408">
    <property type="entry name" value="Reg_chr_condens"/>
</dbReference>
<feature type="repeat" description="RCC1" evidence="2">
    <location>
        <begin position="1338"/>
        <end position="1405"/>
    </location>
</feature>
<dbReference type="EMBL" id="MIGC01000159">
    <property type="protein sequence ID" value="PHJ25779.1"/>
    <property type="molecule type" value="Genomic_DNA"/>
</dbReference>
<dbReference type="SUPFAM" id="SSF50985">
    <property type="entry name" value="RCC1/BLIP-II"/>
    <property type="match status" value="1"/>
</dbReference>
<dbReference type="InterPro" id="IPR051210">
    <property type="entry name" value="Ub_ligase/GEF_domain"/>
</dbReference>
<accession>A0A2C6LEC1</accession>